<evidence type="ECO:0000256" key="4">
    <source>
        <dbReference type="SAM" id="Coils"/>
    </source>
</evidence>
<dbReference type="Proteomes" id="UP001595823">
    <property type="component" value="Unassembled WGS sequence"/>
</dbReference>
<comment type="function">
    <text evidence="3">Responsible for the release of ribosomes from messenger RNA at the termination of protein biosynthesis. May increase the efficiency of translation by recycling ribosomes from one round of translation to another.</text>
</comment>
<dbReference type="PANTHER" id="PTHR20982">
    <property type="entry name" value="RIBOSOME RECYCLING FACTOR"/>
    <property type="match status" value="1"/>
</dbReference>
<dbReference type="Gene3D" id="1.10.132.20">
    <property type="entry name" value="Ribosome-recycling factor"/>
    <property type="match status" value="1"/>
</dbReference>
<evidence type="ECO:0000256" key="3">
    <source>
        <dbReference type="HAMAP-Rule" id="MF_00040"/>
    </source>
</evidence>
<evidence type="ECO:0000259" key="5">
    <source>
        <dbReference type="Pfam" id="PF01765"/>
    </source>
</evidence>
<dbReference type="InterPro" id="IPR036191">
    <property type="entry name" value="RRF_sf"/>
</dbReference>
<feature type="coiled-coil region" evidence="4">
    <location>
        <begin position="132"/>
        <end position="166"/>
    </location>
</feature>
<keyword evidence="7" id="KW-1185">Reference proteome</keyword>
<accession>A0ABV8U116</accession>
<evidence type="ECO:0000256" key="1">
    <source>
        <dbReference type="ARBA" id="ARBA00005912"/>
    </source>
</evidence>
<dbReference type="PANTHER" id="PTHR20982:SF3">
    <property type="entry name" value="MITOCHONDRIAL RIBOSOME RECYCLING FACTOR PSEUDO 1"/>
    <property type="match status" value="1"/>
</dbReference>
<dbReference type="InterPro" id="IPR023584">
    <property type="entry name" value="Ribosome_recyc_fac_dom"/>
</dbReference>
<keyword evidence="2 3" id="KW-0648">Protein biosynthesis</keyword>
<comment type="similarity">
    <text evidence="1 3">Belongs to the RRF family.</text>
</comment>
<keyword evidence="3" id="KW-0963">Cytoplasm</keyword>
<dbReference type="CDD" id="cd00520">
    <property type="entry name" value="RRF"/>
    <property type="match status" value="1"/>
</dbReference>
<proteinExistence type="inferred from homology"/>
<comment type="subcellular location">
    <subcellularLocation>
        <location evidence="3">Cytoplasm</location>
    </subcellularLocation>
</comment>
<evidence type="ECO:0000313" key="6">
    <source>
        <dbReference type="EMBL" id="MFC4336702.1"/>
    </source>
</evidence>
<dbReference type="RefSeq" id="WP_380622876.1">
    <property type="nucleotide sequence ID" value="NZ_JBHSDK010000021.1"/>
</dbReference>
<dbReference type="Pfam" id="PF01765">
    <property type="entry name" value="RRF"/>
    <property type="match status" value="1"/>
</dbReference>
<protein>
    <recommendedName>
        <fullName evidence="3">Ribosome-recycling factor</fullName>
        <shortName evidence="3">RRF</shortName>
    </recommendedName>
    <alternativeName>
        <fullName evidence="3">Ribosome-releasing factor</fullName>
    </alternativeName>
</protein>
<dbReference type="HAMAP" id="MF_00040">
    <property type="entry name" value="RRF"/>
    <property type="match status" value="1"/>
</dbReference>
<feature type="domain" description="Ribosome recycling factor" evidence="5">
    <location>
        <begin position="21"/>
        <end position="183"/>
    </location>
</feature>
<dbReference type="SUPFAM" id="SSF55194">
    <property type="entry name" value="Ribosome recycling factor, RRF"/>
    <property type="match status" value="1"/>
</dbReference>
<name>A0ABV8U116_9ACTN</name>
<dbReference type="InterPro" id="IPR002661">
    <property type="entry name" value="Ribosome_recyc_fac"/>
</dbReference>
<gene>
    <name evidence="3 6" type="primary">frr</name>
    <name evidence="6" type="ORF">ACFPET_15995</name>
</gene>
<evidence type="ECO:0000256" key="2">
    <source>
        <dbReference type="ARBA" id="ARBA00022917"/>
    </source>
</evidence>
<evidence type="ECO:0000313" key="7">
    <source>
        <dbReference type="Proteomes" id="UP001595823"/>
    </source>
</evidence>
<reference evidence="7" key="1">
    <citation type="journal article" date="2019" name="Int. J. Syst. Evol. Microbiol.">
        <title>The Global Catalogue of Microorganisms (GCM) 10K type strain sequencing project: providing services to taxonomists for standard genome sequencing and annotation.</title>
        <authorList>
            <consortium name="The Broad Institute Genomics Platform"/>
            <consortium name="The Broad Institute Genome Sequencing Center for Infectious Disease"/>
            <person name="Wu L."/>
            <person name="Ma J."/>
        </authorList>
    </citation>
    <scope>NUCLEOTIDE SEQUENCE [LARGE SCALE GENOMIC DNA]</scope>
    <source>
        <strain evidence="7">IBRC-M 10908</strain>
    </source>
</reference>
<dbReference type="NCBIfam" id="TIGR00496">
    <property type="entry name" value="frr"/>
    <property type="match status" value="1"/>
</dbReference>
<comment type="caution">
    <text evidence="6">The sequence shown here is derived from an EMBL/GenBank/DDBJ whole genome shotgun (WGS) entry which is preliminary data.</text>
</comment>
<sequence>MIDEILLEAETKMEGAVHHARDEFSTIRTGRASAAMFNRVMVDYYGAPTQLTQVASIGIPEPRMVIVKPFDMSQIDAVERAIRDSDLGLNPANEGSQLRINLPHMTEERRREMVKLVKSKGEDSKVAVRNVRRKAKDEIGKLVKDKEASEDEGHSAEKELDDLTARYVSQVDDVMQAKENELLEI</sequence>
<dbReference type="Gene3D" id="3.30.1360.40">
    <property type="match status" value="1"/>
</dbReference>
<organism evidence="6 7">
    <name type="scientific">Salininema proteolyticum</name>
    <dbReference type="NCBI Taxonomy" id="1607685"/>
    <lineage>
        <taxon>Bacteria</taxon>
        <taxon>Bacillati</taxon>
        <taxon>Actinomycetota</taxon>
        <taxon>Actinomycetes</taxon>
        <taxon>Glycomycetales</taxon>
        <taxon>Glycomycetaceae</taxon>
        <taxon>Salininema</taxon>
    </lineage>
</organism>
<dbReference type="EMBL" id="JBHSDK010000021">
    <property type="protein sequence ID" value="MFC4336702.1"/>
    <property type="molecule type" value="Genomic_DNA"/>
</dbReference>
<keyword evidence="4" id="KW-0175">Coiled coil</keyword>